<protein>
    <recommendedName>
        <fullName evidence="5">Small-conductance mechanosensitive channel</fullName>
    </recommendedName>
</protein>
<feature type="transmembrane region" description="Helical" evidence="5">
    <location>
        <begin position="108"/>
        <end position="130"/>
    </location>
</feature>
<evidence type="ECO:0000256" key="6">
    <source>
        <dbReference type="SAM" id="MobiDB-lite"/>
    </source>
</evidence>
<comment type="subunit">
    <text evidence="5">Homoheptamer.</text>
</comment>
<reference evidence="7 8" key="1">
    <citation type="submission" date="2018-02" db="EMBL/GenBank/DDBJ databases">
        <title>Insights into the biology of acidophilic members of the Acidiferrobacteraceae family derived from comparative genomic analyses.</title>
        <authorList>
            <person name="Issotta F."/>
            <person name="Thyssen C."/>
            <person name="Mena C."/>
            <person name="Moya A."/>
            <person name="Bellenberg S."/>
            <person name="Sproer C."/>
            <person name="Covarrubias P.C."/>
            <person name="Sand W."/>
            <person name="Quatrini R."/>
            <person name="Vera M."/>
        </authorList>
    </citation>
    <scope>NUCLEOTIDE SEQUENCE [LARGE SCALE GENOMIC DNA]</scope>
    <source>
        <strain evidence="8">m-1</strain>
    </source>
</reference>
<dbReference type="PANTHER" id="PTHR30221:SF1">
    <property type="entry name" value="SMALL-CONDUCTANCE MECHANOSENSITIVE CHANNEL"/>
    <property type="match status" value="1"/>
</dbReference>
<evidence type="ECO:0000313" key="8">
    <source>
        <dbReference type="Proteomes" id="UP000253250"/>
    </source>
</evidence>
<dbReference type="InterPro" id="IPR045275">
    <property type="entry name" value="MscS_archaea/bacteria_type"/>
</dbReference>
<proteinExistence type="inferred from homology"/>
<organism evidence="7 8">
    <name type="scientific">Acidiferrobacter thiooxydans</name>
    <dbReference type="NCBI Taxonomy" id="163359"/>
    <lineage>
        <taxon>Bacteria</taxon>
        <taxon>Pseudomonadati</taxon>
        <taxon>Pseudomonadota</taxon>
        <taxon>Gammaproteobacteria</taxon>
        <taxon>Acidiferrobacterales</taxon>
        <taxon>Acidiferrobacteraceae</taxon>
        <taxon>Acidiferrobacter</taxon>
    </lineage>
</organism>
<comment type="similarity">
    <text evidence="5">Belongs to the MscS (TC 1.A.23) family.</text>
</comment>
<dbReference type="Pfam" id="PF00924">
    <property type="entry name" value="MS_channel_2nd"/>
    <property type="match status" value="1"/>
</dbReference>
<keyword evidence="5" id="KW-0997">Cell inner membrane</keyword>
<feature type="transmembrane region" description="Helical" evidence="5">
    <location>
        <begin position="21"/>
        <end position="41"/>
    </location>
</feature>
<dbReference type="SUPFAM" id="SSF50182">
    <property type="entry name" value="Sm-like ribonucleoproteins"/>
    <property type="match status" value="1"/>
</dbReference>
<feature type="region of interest" description="Disordered" evidence="6">
    <location>
        <begin position="261"/>
        <end position="286"/>
    </location>
</feature>
<evidence type="ECO:0000256" key="1">
    <source>
        <dbReference type="ARBA" id="ARBA00004370"/>
    </source>
</evidence>
<accession>A0A1C2FXM4</accession>
<name>A0A1C2FXM4_9GAMM</name>
<keyword evidence="5" id="KW-0406">Ion transport</keyword>
<dbReference type="OrthoDB" id="9809206at2"/>
<gene>
    <name evidence="7" type="ORF">C4900_12060</name>
</gene>
<dbReference type="STRING" id="163359.A9R16_04935"/>
<keyword evidence="3 5" id="KW-1133">Transmembrane helix</keyword>
<dbReference type="Proteomes" id="UP000253250">
    <property type="component" value="Unassembled WGS sequence"/>
</dbReference>
<keyword evidence="5" id="KW-0407">Ion channel</keyword>
<comment type="subcellular location">
    <subcellularLocation>
        <location evidence="5">Cell inner membrane</location>
        <topology evidence="5">Multi-pass membrane protein</topology>
    </subcellularLocation>
    <subcellularLocation>
        <location evidence="1">Membrane</location>
    </subcellularLocation>
</comment>
<dbReference type="InterPro" id="IPR023408">
    <property type="entry name" value="MscS_beta-dom_sf"/>
</dbReference>
<dbReference type="AlphaFoldDB" id="A0A1C2FXM4"/>
<feature type="compositionally biased region" description="Basic and acidic residues" evidence="6">
    <location>
        <begin position="261"/>
        <end position="270"/>
    </location>
</feature>
<evidence type="ECO:0000256" key="5">
    <source>
        <dbReference type="RuleBase" id="RU369025"/>
    </source>
</evidence>
<evidence type="ECO:0000256" key="3">
    <source>
        <dbReference type="ARBA" id="ARBA00022989"/>
    </source>
</evidence>
<comment type="function">
    <text evidence="5">Mechanosensitive channel that participates in the regulation of osmotic pressure changes within the cell, opening in response to stretch forces in the membrane lipid bilayer, without the need for other proteins. Contributes to normal resistance to hypoosmotic shock. Forms an ion channel of 1.0 nanosiemens conductance with a slight preference for anions.</text>
</comment>
<comment type="caution">
    <text evidence="7">The sequence shown here is derived from an EMBL/GenBank/DDBJ whole genome shotgun (WGS) entry which is preliminary data.</text>
</comment>
<sequence>MTNEHTPDKWQVRRLLRALPWTTVVWIILAVGLLSGIDFAAHYYKLPPEEVSILRILVVALAGLRVIHNIEGALARHRSHRLEQMVRSGQAYQLAWQDSVTGIYLIRLLLYAGLALIVIVVVGGTFSGVLVGGTMLSVVLGVAGQSFFGNFFGGLAVALFKPFDVGDHVQIVAWQFPMMPETYPHQLRAQGYRGVVRDINLFYSELRLDDGQLFRVPNGVVITGGLIRSLPNDWARIVFRFDVAVPAHVGDTMGKLEEAARRQFRPRPEEPVPPPDSPEADGKHGAAPPFGWDPPVVLIADISLTAVSFEVRASVPQRLRDHAKADFFADILPIVYPAKPT</sequence>
<keyword evidence="4 5" id="KW-0472">Membrane</keyword>
<dbReference type="PANTHER" id="PTHR30221">
    <property type="entry name" value="SMALL-CONDUCTANCE MECHANOSENSITIVE CHANNEL"/>
    <property type="match status" value="1"/>
</dbReference>
<evidence type="ECO:0000256" key="2">
    <source>
        <dbReference type="ARBA" id="ARBA00022692"/>
    </source>
</evidence>
<evidence type="ECO:0000256" key="4">
    <source>
        <dbReference type="ARBA" id="ARBA00023136"/>
    </source>
</evidence>
<dbReference type="InterPro" id="IPR010920">
    <property type="entry name" value="LSM_dom_sf"/>
</dbReference>
<comment type="caution">
    <text evidence="5">Lacks conserved residue(s) required for the propagation of feature annotation.</text>
</comment>
<dbReference type="GO" id="GO:0008381">
    <property type="term" value="F:mechanosensitive monoatomic ion channel activity"/>
    <property type="evidence" value="ECO:0007669"/>
    <property type="project" value="InterPro"/>
</dbReference>
<dbReference type="GO" id="GO:0005886">
    <property type="term" value="C:plasma membrane"/>
    <property type="evidence" value="ECO:0007669"/>
    <property type="project" value="UniProtKB-SubCell"/>
</dbReference>
<evidence type="ECO:0000313" key="7">
    <source>
        <dbReference type="EMBL" id="RCN56524.1"/>
    </source>
</evidence>
<dbReference type="InterPro" id="IPR006685">
    <property type="entry name" value="MscS_channel_2nd"/>
</dbReference>
<dbReference type="Gene3D" id="2.30.30.60">
    <property type="match status" value="1"/>
</dbReference>
<keyword evidence="2 5" id="KW-0812">Transmembrane</keyword>
<keyword evidence="8" id="KW-1185">Reference proteome</keyword>
<keyword evidence="5" id="KW-0813">Transport</keyword>
<feature type="transmembrane region" description="Helical" evidence="5">
    <location>
        <begin position="136"/>
        <end position="160"/>
    </location>
</feature>
<keyword evidence="5" id="KW-1003">Cell membrane</keyword>
<dbReference type="EMBL" id="PSYR01000002">
    <property type="protein sequence ID" value="RCN56524.1"/>
    <property type="molecule type" value="Genomic_DNA"/>
</dbReference>
<dbReference type="RefSeq" id="WP_065972213.1">
    <property type="nucleotide sequence ID" value="NZ_CP080624.1"/>
</dbReference>